<protein>
    <submittedName>
        <fullName evidence="2">Uncharacterized protein</fullName>
    </submittedName>
</protein>
<gene>
    <name evidence="2" type="ORF">Dda_1385</name>
</gene>
<keyword evidence="3" id="KW-1185">Reference proteome</keyword>
<name>A0AAD6J1M4_DREDA</name>
<comment type="caution">
    <text evidence="2">The sequence shown here is derived from an EMBL/GenBank/DDBJ whole genome shotgun (WGS) entry which is preliminary data.</text>
</comment>
<sequence>MMASKLQLPPLNFESRGSLTADFQIPDSPPHSRPATPSRYEANQASARAGADTATTNPAGHASTSPTSRITDRALANGDGKGAGLASKPSVSSLHVSPNSPPMSPHSPRPGSVRHLLSKMSLSGSYKEADEATLSSIKSPSHASQSLHDGDSASERAMSISSKGFFSSFRRNSSKRSVSSTRSKITAPPTPISTPRAPTIEEKTAELIKKSPPPQIPDLPQASVSSFDNDLFKNI</sequence>
<evidence type="ECO:0000313" key="2">
    <source>
        <dbReference type="EMBL" id="KAJ6262828.1"/>
    </source>
</evidence>
<feature type="compositionally biased region" description="Basic and acidic residues" evidence="1">
    <location>
        <begin position="199"/>
        <end position="209"/>
    </location>
</feature>
<feature type="compositionally biased region" description="Polar residues" evidence="1">
    <location>
        <begin position="53"/>
        <end position="69"/>
    </location>
</feature>
<dbReference type="AlphaFoldDB" id="A0AAD6J1M4"/>
<feature type="compositionally biased region" description="Polar residues" evidence="1">
    <location>
        <begin position="133"/>
        <end position="147"/>
    </location>
</feature>
<accession>A0AAD6J1M4</accession>
<feature type="region of interest" description="Disordered" evidence="1">
    <location>
        <begin position="1"/>
        <end position="235"/>
    </location>
</feature>
<feature type="compositionally biased region" description="Low complexity" evidence="1">
    <location>
        <begin position="159"/>
        <end position="184"/>
    </location>
</feature>
<dbReference type="EMBL" id="JAQGDS010000002">
    <property type="protein sequence ID" value="KAJ6262828.1"/>
    <property type="molecule type" value="Genomic_DNA"/>
</dbReference>
<feature type="compositionally biased region" description="Pro residues" evidence="1">
    <location>
        <begin position="99"/>
        <end position="108"/>
    </location>
</feature>
<organism evidence="2 3">
    <name type="scientific">Drechslerella dactyloides</name>
    <name type="common">Nematode-trapping fungus</name>
    <name type="synonym">Arthrobotrys dactyloides</name>
    <dbReference type="NCBI Taxonomy" id="74499"/>
    <lineage>
        <taxon>Eukaryota</taxon>
        <taxon>Fungi</taxon>
        <taxon>Dikarya</taxon>
        <taxon>Ascomycota</taxon>
        <taxon>Pezizomycotina</taxon>
        <taxon>Orbiliomycetes</taxon>
        <taxon>Orbiliales</taxon>
        <taxon>Orbiliaceae</taxon>
        <taxon>Drechslerella</taxon>
    </lineage>
</organism>
<reference evidence="2" key="1">
    <citation type="submission" date="2023-01" db="EMBL/GenBank/DDBJ databases">
        <title>The chitinases involved in constricting ring structure development in the nematode-trapping fungus Drechslerella dactyloides.</title>
        <authorList>
            <person name="Wang R."/>
            <person name="Zhang L."/>
            <person name="Tang P."/>
            <person name="Li S."/>
            <person name="Liang L."/>
        </authorList>
    </citation>
    <scope>NUCLEOTIDE SEQUENCE</scope>
    <source>
        <strain evidence="2">YMF1.00031</strain>
    </source>
</reference>
<evidence type="ECO:0000313" key="3">
    <source>
        <dbReference type="Proteomes" id="UP001221413"/>
    </source>
</evidence>
<evidence type="ECO:0000256" key="1">
    <source>
        <dbReference type="SAM" id="MobiDB-lite"/>
    </source>
</evidence>
<proteinExistence type="predicted"/>
<dbReference type="Proteomes" id="UP001221413">
    <property type="component" value="Unassembled WGS sequence"/>
</dbReference>